<name>A0ABT5VRW2_9BACT</name>
<evidence type="ECO:0000313" key="1">
    <source>
        <dbReference type="EMBL" id="MDE5417253.1"/>
    </source>
</evidence>
<dbReference type="RefSeq" id="WP_275108592.1">
    <property type="nucleotide sequence ID" value="NZ_JAKJSC010000001.1"/>
</dbReference>
<organism evidence="1 2">
    <name type="scientific">Paralabilibaculum antarcticum</name>
    <dbReference type="NCBI Taxonomy" id="2912572"/>
    <lineage>
        <taxon>Bacteria</taxon>
        <taxon>Pseudomonadati</taxon>
        <taxon>Bacteroidota</taxon>
        <taxon>Bacteroidia</taxon>
        <taxon>Marinilabiliales</taxon>
        <taxon>Marinifilaceae</taxon>
        <taxon>Paralabilibaculum</taxon>
    </lineage>
</organism>
<keyword evidence="2" id="KW-1185">Reference proteome</keyword>
<reference evidence="1 2" key="1">
    <citation type="submission" date="2022-01" db="EMBL/GenBank/DDBJ databases">
        <title>Labilibaculum sp. nov, a marine bacterium isolated from Antarctica.</title>
        <authorList>
            <person name="Dai W."/>
        </authorList>
    </citation>
    <scope>NUCLEOTIDE SEQUENCE [LARGE SCALE GENOMIC DNA]</scope>
    <source>
        <strain evidence="1 2">DW002</strain>
    </source>
</reference>
<sequence>MKKSIALLLIIIGLQVSGQTTIDSIVKIEIVDYENNDFDNMKGRTYQLIALKNSFSVYNMNIFTGFELLEKLKKDDKFRYETILNKFTKDSMEVFKIEINSLKQEYFIEPNAIDCVSRNQIDSLLFELERIPTKSIFKELGLNHELLDNNALKHLELFLQKNFKNSKLKESQKAYCLNQLQNSEILQISAKELIRKNAFSDYGYTSVTVYRQSDTLNYQTKGTSYYKLPWFNENKRIYTYNPRTSILLGTIIPNEINRDLLQGRNFTRDLYFYVIDKYCLTRQDRFKKK</sequence>
<accession>A0ABT5VRW2</accession>
<evidence type="ECO:0000313" key="2">
    <source>
        <dbReference type="Proteomes" id="UP001528920"/>
    </source>
</evidence>
<dbReference type="EMBL" id="JAKJSC010000001">
    <property type="protein sequence ID" value="MDE5417253.1"/>
    <property type="molecule type" value="Genomic_DNA"/>
</dbReference>
<dbReference type="Proteomes" id="UP001528920">
    <property type="component" value="Unassembled WGS sequence"/>
</dbReference>
<comment type="caution">
    <text evidence="1">The sequence shown here is derived from an EMBL/GenBank/DDBJ whole genome shotgun (WGS) entry which is preliminary data.</text>
</comment>
<protein>
    <submittedName>
        <fullName evidence="1">Uncharacterized protein</fullName>
    </submittedName>
</protein>
<proteinExistence type="predicted"/>
<gene>
    <name evidence="1" type="ORF">L3049_04465</name>
</gene>